<evidence type="ECO:0000259" key="2">
    <source>
        <dbReference type="Pfam" id="PF04073"/>
    </source>
</evidence>
<dbReference type="PANTHER" id="PTHR31423:SF3">
    <property type="entry name" value="PROLYL-TRNA SYNTHETASE ASSOCIATED DOMAIN-CONTAINING PROTEIN 1-RELATED"/>
    <property type="match status" value="1"/>
</dbReference>
<name>A0A9Q7HPS1_9FIRM</name>
<dbReference type="InterPro" id="IPR007214">
    <property type="entry name" value="YbaK/aa-tRNA-synth-assoc-dom"/>
</dbReference>
<dbReference type="GeneID" id="64196886"/>
<evidence type="ECO:0000256" key="1">
    <source>
        <dbReference type="ARBA" id="ARBA00010201"/>
    </source>
</evidence>
<dbReference type="InterPro" id="IPR036754">
    <property type="entry name" value="YbaK/aa-tRNA-synt-asso_dom_sf"/>
</dbReference>
<proteinExistence type="inferred from homology"/>
<dbReference type="Gene3D" id="3.90.960.10">
    <property type="entry name" value="YbaK/aminoacyl-tRNA synthetase-associated domain"/>
    <property type="match status" value="1"/>
</dbReference>
<comment type="similarity">
    <text evidence="1">Belongs to the PRORSD1 family.</text>
</comment>
<reference evidence="3" key="1">
    <citation type="submission" date="2023-01" db="EMBL/GenBank/DDBJ databases">
        <title>Human gut microbiome strain richness.</title>
        <authorList>
            <person name="Chen-Liaw A."/>
        </authorList>
    </citation>
    <scope>NUCLEOTIDE SEQUENCE</scope>
    <source>
        <strain evidence="3">1001217st2_G6_1001217B_191108</strain>
    </source>
</reference>
<dbReference type="PANTHER" id="PTHR31423">
    <property type="entry name" value="YBAK DOMAIN-CONTAINING PROTEIN"/>
    <property type="match status" value="1"/>
</dbReference>
<organism evidence="3 4">
    <name type="scientific">Thomasclavelia ramosa</name>
    <dbReference type="NCBI Taxonomy" id="1547"/>
    <lineage>
        <taxon>Bacteria</taxon>
        <taxon>Bacillati</taxon>
        <taxon>Bacillota</taxon>
        <taxon>Erysipelotrichia</taxon>
        <taxon>Erysipelotrichales</taxon>
        <taxon>Coprobacillaceae</taxon>
        <taxon>Thomasclavelia</taxon>
    </lineage>
</organism>
<evidence type="ECO:0000313" key="3">
    <source>
        <dbReference type="EMBL" id="MDB7082974.1"/>
    </source>
</evidence>
<comment type="caution">
    <text evidence="3">The sequence shown here is derived from an EMBL/GenBank/DDBJ whole genome shotgun (WGS) entry which is preliminary data.</text>
</comment>
<protein>
    <submittedName>
        <fullName evidence="3">Prolyl-tRNA synthetase associated domain-containing protein</fullName>
    </submittedName>
</protein>
<dbReference type="FunFam" id="3.90.960.10:FF:000005">
    <property type="entry name" value="Putative prolyl-tRNA synthetase"/>
    <property type="match status" value="1"/>
</dbReference>
<sequence>MDIYKFLTQLGIDYQKINHQSVSTVEEAMFINEQIDGVACKNLFLKSSDKQFFIYMMTVEKRADLKYIAKQIGSKRLSFASDEELVELLKLIPGSVTPLGIINDNKRVKILIDRELRAQRLLIHPNINTATISITYDDLLLFINACGNEYLII</sequence>
<dbReference type="GO" id="GO:0002161">
    <property type="term" value="F:aminoacyl-tRNA deacylase activity"/>
    <property type="evidence" value="ECO:0007669"/>
    <property type="project" value="InterPro"/>
</dbReference>
<dbReference type="CDD" id="cd04335">
    <property type="entry name" value="PrdX_deacylase"/>
    <property type="match status" value="1"/>
</dbReference>
<dbReference type="Pfam" id="PF04073">
    <property type="entry name" value="tRNA_edit"/>
    <property type="match status" value="1"/>
</dbReference>
<dbReference type="EMBL" id="JAQLKE010000004">
    <property type="protein sequence ID" value="MDB7082974.1"/>
    <property type="molecule type" value="Genomic_DNA"/>
</dbReference>
<dbReference type="AlphaFoldDB" id="A0A9Q7HPS1"/>
<dbReference type="Proteomes" id="UP001211987">
    <property type="component" value="Unassembled WGS sequence"/>
</dbReference>
<dbReference type="InterPro" id="IPR040285">
    <property type="entry name" value="ProX/PRXD1"/>
</dbReference>
<feature type="domain" description="YbaK/aminoacyl-tRNA synthetase-associated" evidence="2">
    <location>
        <begin position="19"/>
        <end position="140"/>
    </location>
</feature>
<dbReference type="RefSeq" id="WP_009008688.1">
    <property type="nucleotide sequence ID" value="NZ_BAABXX010000001.1"/>
</dbReference>
<dbReference type="SUPFAM" id="SSF55826">
    <property type="entry name" value="YbaK/ProRS associated domain"/>
    <property type="match status" value="1"/>
</dbReference>
<evidence type="ECO:0000313" key="4">
    <source>
        <dbReference type="Proteomes" id="UP001211987"/>
    </source>
</evidence>
<gene>
    <name evidence="3" type="ORF">PM738_04100</name>
</gene>
<accession>A0A9Q7HPS1</accession>